<dbReference type="PANTHER" id="PTHR46387">
    <property type="entry name" value="POLYNUCLEOTIDYL TRANSFERASE, RIBONUCLEASE H-LIKE SUPERFAMILY PROTEIN"/>
    <property type="match status" value="1"/>
</dbReference>
<protein>
    <submittedName>
        <fullName evidence="4">Ribonuclease HI</fullName>
    </submittedName>
</protein>
<dbReference type="GO" id="GO:0008270">
    <property type="term" value="F:zinc ion binding"/>
    <property type="evidence" value="ECO:0007669"/>
    <property type="project" value="UniProtKB-KW"/>
</dbReference>
<evidence type="ECO:0000259" key="2">
    <source>
        <dbReference type="PROSITE" id="PS50879"/>
    </source>
</evidence>
<keyword evidence="1" id="KW-0862">Zinc</keyword>
<dbReference type="RefSeq" id="WP_123927282.1">
    <property type="nucleotide sequence ID" value="NZ_RKRE01000001.1"/>
</dbReference>
<keyword evidence="5" id="KW-1185">Reference proteome</keyword>
<keyword evidence="1" id="KW-0479">Metal-binding</keyword>
<dbReference type="InterPro" id="IPR012337">
    <property type="entry name" value="RNaseH-like_sf"/>
</dbReference>
<dbReference type="Pfam" id="PF13456">
    <property type="entry name" value="RVT_3"/>
    <property type="match status" value="1"/>
</dbReference>
<dbReference type="InterPro" id="IPR007527">
    <property type="entry name" value="Znf_SWIM"/>
</dbReference>
<feature type="domain" description="RNase H type-1" evidence="2">
    <location>
        <begin position="1"/>
        <end position="139"/>
    </location>
</feature>
<dbReference type="GO" id="GO:0004523">
    <property type="term" value="F:RNA-DNA hybrid ribonuclease activity"/>
    <property type="evidence" value="ECO:0007669"/>
    <property type="project" value="InterPro"/>
</dbReference>
<dbReference type="Gene3D" id="3.30.420.10">
    <property type="entry name" value="Ribonuclease H-like superfamily/Ribonuclease H"/>
    <property type="match status" value="1"/>
</dbReference>
<dbReference type="CDD" id="cd09279">
    <property type="entry name" value="RNase_HI_like"/>
    <property type="match status" value="1"/>
</dbReference>
<keyword evidence="1" id="KW-0863">Zinc-finger</keyword>
<dbReference type="EMBL" id="RKRE01000001">
    <property type="protein sequence ID" value="RPF49590.1"/>
    <property type="molecule type" value="Genomic_DNA"/>
</dbReference>
<dbReference type="InterPro" id="IPR036397">
    <property type="entry name" value="RNaseH_sf"/>
</dbReference>
<dbReference type="GO" id="GO:0003676">
    <property type="term" value="F:nucleic acid binding"/>
    <property type="evidence" value="ECO:0007669"/>
    <property type="project" value="InterPro"/>
</dbReference>
<evidence type="ECO:0000313" key="5">
    <source>
        <dbReference type="Proteomes" id="UP000282654"/>
    </source>
</evidence>
<accession>A0A3N5B1T6</accession>
<feature type="domain" description="SWIM-type" evidence="3">
    <location>
        <begin position="175"/>
        <end position="210"/>
    </location>
</feature>
<reference evidence="4 5" key="1">
    <citation type="submission" date="2018-11" db="EMBL/GenBank/DDBJ databases">
        <title>Genomic Encyclopedia of Type Strains, Phase IV (KMG-IV): sequencing the most valuable type-strain genomes for metagenomic binning, comparative biology and taxonomic classification.</title>
        <authorList>
            <person name="Goeker M."/>
        </authorList>
    </citation>
    <scope>NUCLEOTIDE SEQUENCE [LARGE SCALE GENOMIC DNA]</scope>
    <source>
        <strain evidence="4 5">DSM 102936</strain>
    </source>
</reference>
<proteinExistence type="predicted"/>
<gene>
    <name evidence="4" type="ORF">EDD75_0408</name>
</gene>
<dbReference type="Pfam" id="PF04434">
    <property type="entry name" value="SWIM"/>
    <property type="match status" value="1"/>
</dbReference>
<dbReference type="Proteomes" id="UP000282654">
    <property type="component" value="Unassembled WGS sequence"/>
</dbReference>
<dbReference type="PROSITE" id="PS50879">
    <property type="entry name" value="RNASE_H_1"/>
    <property type="match status" value="1"/>
</dbReference>
<evidence type="ECO:0000313" key="4">
    <source>
        <dbReference type="EMBL" id="RPF49590.1"/>
    </source>
</evidence>
<organism evidence="4 5">
    <name type="scientific">Thermodesulfitimonas autotrophica</name>
    <dbReference type="NCBI Taxonomy" id="1894989"/>
    <lineage>
        <taxon>Bacteria</taxon>
        <taxon>Bacillati</taxon>
        <taxon>Bacillota</taxon>
        <taxon>Clostridia</taxon>
        <taxon>Thermoanaerobacterales</taxon>
        <taxon>Thermoanaerobacteraceae</taxon>
        <taxon>Thermodesulfitimonas</taxon>
    </lineage>
</organism>
<comment type="caution">
    <text evidence="4">The sequence shown here is derived from an EMBL/GenBank/DDBJ whole genome shotgun (WGS) entry which is preliminary data.</text>
</comment>
<dbReference type="InterPro" id="IPR002156">
    <property type="entry name" value="RNaseH_domain"/>
</dbReference>
<name>A0A3N5B1T6_9THEO</name>
<dbReference type="PANTHER" id="PTHR46387:SF2">
    <property type="entry name" value="RIBONUCLEASE HI"/>
    <property type="match status" value="1"/>
</dbReference>
<dbReference type="AlphaFoldDB" id="A0A3N5B1T6"/>
<sequence>MQHLSVYCDGSCGPNPGGVAAFGWTVYDGEEKVCEFCSVACVGEGATNNVAEYSAVVSVLSWLLANGYAKRRVVVYSDSELLVRQFAGKYRVKALNLVPLHRQALELAVRFREVAFRWIPREKNAEADALSQRARRGALLSCGRGEKAQKLAPLVRHLGADLYAVPSQSDPFKAYTVDLSKNTCDCPDFQARGKKLGYCKHILAARRFAAKHPKPPGLEETA</sequence>
<dbReference type="OrthoDB" id="7845843at2"/>
<dbReference type="SUPFAM" id="SSF53098">
    <property type="entry name" value="Ribonuclease H-like"/>
    <property type="match status" value="1"/>
</dbReference>
<evidence type="ECO:0000256" key="1">
    <source>
        <dbReference type="PROSITE-ProRule" id="PRU00325"/>
    </source>
</evidence>
<dbReference type="PROSITE" id="PS50966">
    <property type="entry name" value="ZF_SWIM"/>
    <property type="match status" value="1"/>
</dbReference>
<evidence type="ECO:0000259" key="3">
    <source>
        <dbReference type="PROSITE" id="PS50966"/>
    </source>
</evidence>